<dbReference type="NCBIfam" id="NF009044">
    <property type="entry name" value="PRK12378.1"/>
    <property type="match status" value="1"/>
</dbReference>
<keyword evidence="2 6" id="KW-0963">Cytoplasm</keyword>
<evidence type="ECO:0000256" key="6">
    <source>
        <dbReference type="HAMAP-Rule" id="MF_00693"/>
    </source>
</evidence>
<dbReference type="Pfam" id="PF20772">
    <property type="entry name" value="TACO1_YebC_N"/>
    <property type="match status" value="1"/>
</dbReference>
<dbReference type="Pfam" id="PF01709">
    <property type="entry name" value="Transcrip_reg"/>
    <property type="match status" value="1"/>
</dbReference>
<comment type="similarity">
    <text evidence="1 6">Belongs to the TACO1 family.</text>
</comment>
<evidence type="ECO:0000256" key="2">
    <source>
        <dbReference type="ARBA" id="ARBA00022490"/>
    </source>
</evidence>
<feature type="domain" description="TACO1/YebC-like second and third" evidence="7">
    <location>
        <begin position="93"/>
        <end position="249"/>
    </location>
</feature>
<dbReference type="NCBIfam" id="TIGR01033">
    <property type="entry name" value="YebC/PmpR family DNA-binding transcriptional regulator"/>
    <property type="match status" value="1"/>
</dbReference>
<protein>
    <recommendedName>
        <fullName evidence="6">Probable transcriptional regulatory protein B4067_3071</fullName>
    </recommendedName>
</protein>
<dbReference type="SUPFAM" id="SSF75625">
    <property type="entry name" value="YebC-like"/>
    <property type="match status" value="1"/>
</dbReference>
<evidence type="ECO:0000259" key="7">
    <source>
        <dbReference type="Pfam" id="PF01709"/>
    </source>
</evidence>
<dbReference type="Proteomes" id="UP000031970">
    <property type="component" value="Unassembled WGS sequence"/>
</dbReference>
<dbReference type="FunFam" id="1.10.10.200:FF:000002">
    <property type="entry name" value="Probable transcriptional regulatory protein CLM62_37755"/>
    <property type="match status" value="1"/>
</dbReference>
<organism evidence="9 10">
    <name type="scientific">Bacillus subtilis subsp. subtilis</name>
    <dbReference type="NCBI Taxonomy" id="135461"/>
    <lineage>
        <taxon>Bacteria</taxon>
        <taxon>Bacillati</taxon>
        <taxon>Bacillota</taxon>
        <taxon>Bacilli</taxon>
        <taxon>Bacillales</taxon>
        <taxon>Bacillaceae</taxon>
        <taxon>Bacillus</taxon>
    </lineage>
</organism>
<dbReference type="PANTHER" id="PTHR12532">
    <property type="entry name" value="TRANSLATIONAL ACTIVATOR OF CYTOCHROME C OXIDASE 1"/>
    <property type="match status" value="1"/>
</dbReference>
<dbReference type="Gene3D" id="3.30.70.980">
    <property type="match status" value="2"/>
</dbReference>
<accession>A0ABD3ZWW4</accession>
<name>A0ABD3ZWW4_BACIU</name>
<evidence type="ECO:0000256" key="4">
    <source>
        <dbReference type="ARBA" id="ARBA00023125"/>
    </source>
</evidence>
<dbReference type="InterPro" id="IPR029072">
    <property type="entry name" value="YebC-like"/>
</dbReference>
<evidence type="ECO:0000256" key="3">
    <source>
        <dbReference type="ARBA" id="ARBA00023015"/>
    </source>
</evidence>
<dbReference type="PANTHER" id="PTHR12532:SF6">
    <property type="entry name" value="TRANSCRIPTIONAL REGULATORY PROTEIN YEBC-RELATED"/>
    <property type="match status" value="1"/>
</dbReference>
<proteinExistence type="inferred from homology"/>
<sequence>MYIENVKEGENMAGHSKWKNIQKRKNAQDAKRGKIFMKLAKEIYVAAKEGGADPEANSALRLVIEKAKGANMPNENIDRAIKKAAGGQDGSSYEEITYEGYGPSGIAVMVECVTDNKNRTASNVRTAFNKNGGSLGESGCVAFLFERKGFITIDRTERQIEEDELMLDVLEAGGEELRIEEDLYEVFTEPEHFEEVKTALESKYPISSAEVTMLPNTYAAADDQAVEKLETLIDILEDDDDVQEVYTNYRS</sequence>
<dbReference type="InterPro" id="IPR049083">
    <property type="entry name" value="TACO1_YebC_N"/>
</dbReference>
<dbReference type="GO" id="GO:0005737">
    <property type="term" value="C:cytoplasm"/>
    <property type="evidence" value="ECO:0007669"/>
    <property type="project" value="UniProtKB-SubCell"/>
</dbReference>
<dbReference type="HAMAP" id="MF_00693">
    <property type="entry name" value="Transcrip_reg_TACO1"/>
    <property type="match status" value="1"/>
</dbReference>
<dbReference type="FunFam" id="3.30.70.980:FF:000002">
    <property type="entry name" value="Probable transcriptional regulatory protein YebC"/>
    <property type="match status" value="1"/>
</dbReference>
<evidence type="ECO:0000259" key="8">
    <source>
        <dbReference type="Pfam" id="PF20772"/>
    </source>
</evidence>
<evidence type="ECO:0000256" key="1">
    <source>
        <dbReference type="ARBA" id="ARBA00008724"/>
    </source>
</evidence>
<dbReference type="InterPro" id="IPR026564">
    <property type="entry name" value="Transcrip_reg_TACO1-like_dom3"/>
</dbReference>
<comment type="caution">
    <text evidence="9">The sequence shown here is derived from an EMBL/GenBank/DDBJ whole genome shotgun (WGS) entry which is preliminary data.</text>
</comment>
<dbReference type="Gene3D" id="1.10.10.200">
    <property type="match status" value="1"/>
</dbReference>
<dbReference type="NCBIfam" id="NF001030">
    <property type="entry name" value="PRK00110.1"/>
    <property type="match status" value="1"/>
</dbReference>
<gene>
    <name evidence="9" type="ORF">B4067_3071</name>
</gene>
<dbReference type="InterPro" id="IPR048300">
    <property type="entry name" value="TACO1_YebC-like_2nd/3rd_dom"/>
</dbReference>
<keyword evidence="4 6" id="KW-0238">DNA-binding</keyword>
<feature type="domain" description="TACO1/YebC-like N-terminal" evidence="8">
    <location>
        <begin position="16"/>
        <end position="86"/>
    </location>
</feature>
<keyword evidence="5 6" id="KW-0804">Transcription</keyword>
<dbReference type="EMBL" id="JSXS01000023">
    <property type="protein sequence ID" value="KIL32615.1"/>
    <property type="molecule type" value="Genomic_DNA"/>
</dbReference>
<reference evidence="9 10" key="1">
    <citation type="submission" date="2014-11" db="EMBL/GenBank/DDBJ databases">
        <title>Draft Genome Sequences of Nine Bacillus subtilis Strains that Form Spores with High Heat-Resistance.</title>
        <authorList>
            <person name="Krawcyk A.O."/>
            <person name="Berendsen E.M."/>
            <person name="de Jong A."/>
            <person name="Holsappel S."/>
            <person name="Eijlander R.T."/>
            <person name="Wells-Bennik M."/>
            <person name="Kuipers O.P."/>
        </authorList>
    </citation>
    <scope>NUCLEOTIDE SEQUENCE [LARGE SCALE GENOMIC DNA]</scope>
    <source>
        <strain evidence="9 10">B4067</strain>
    </source>
</reference>
<evidence type="ECO:0000313" key="9">
    <source>
        <dbReference type="EMBL" id="KIL32615.1"/>
    </source>
</evidence>
<evidence type="ECO:0000256" key="5">
    <source>
        <dbReference type="ARBA" id="ARBA00023163"/>
    </source>
</evidence>
<dbReference type="AlphaFoldDB" id="A0ABD3ZWW4"/>
<evidence type="ECO:0000313" key="10">
    <source>
        <dbReference type="Proteomes" id="UP000031970"/>
    </source>
</evidence>
<dbReference type="GO" id="GO:0003677">
    <property type="term" value="F:DNA binding"/>
    <property type="evidence" value="ECO:0007669"/>
    <property type="project" value="UniProtKB-UniRule"/>
</dbReference>
<dbReference type="InterPro" id="IPR002876">
    <property type="entry name" value="Transcrip_reg_TACO1-like"/>
</dbReference>
<comment type="subcellular location">
    <subcellularLocation>
        <location evidence="6">Cytoplasm</location>
    </subcellularLocation>
</comment>
<dbReference type="InterPro" id="IPR017856">
    <property type="entry name" value="Integrase-like_N"/>
</dbReference>
<keyword evidence="3 6" id="KW-0805">Transcription regulation</keyword>
<dbReference type="GO" id="GO:0006355">
    <property type="term" value="P:regulation of DNA-templated transcription"/>
    <property type="evidence" value="ECO:0007669"/>
    <property type="project" value="UniProtKB-UniRule"/>
</dbReference>